<evidence type="ECO:0000256" key="3">
    <source>
        <dbReference type="ARBA" id="ARBA00022723"/>
    </source>
</evidence>
<keyword evidence="4" id="KW-0408">Iron</keyword>
<dbReference type="PANTHER" id="PTHR24300">
    <property type="entry name" value="CYTOCHROME P450 508A4-RELATED"/>
    <property type="match status" value="1"/>
</dbReference>
<dbReference type="InterPro" id="IPR050182">
    <property type="entry name" value="Cytochrome_P450_fam2"/>
</dbReference>
<evidence type="ECO:0000256" key="2">
    <source>
        <dbReference type="ARBA" id="ARBA00010617"/>
    </source>
</evidence>
<dbReference type="Pfam" id="PF00067">
    <property type="entry name" value="p450"/>
    <property type="match status" value="2"/>
</dbReference>
<dbReference type="InterPro" id="IPR002401">
    <property type="entry name" value="Cyt_P450_E_grp-I"/>
</dbReference>
<gene>
    <name evidence="5" type="ORF">XENOCAPTIV_000685</name>
</gene>
<dbReference type="Proteomes" id="UP001434883">
    <property type="component" value="Unassembled WGS sequence"/>
</dbReference>
<dbReference type="InterPro" id="IPR036396">
    <property type="entry name" value="Cyt_P450_sf"/>
</dbReference>
<comment type="caution">
    <text evidence="5">The sequence shown here is derived from an EMBL/GenBank/DDBJ whole genome shotgun (WGS) entry which is preliminary data.</text>
</comment>
<evidence type="ECO:0000313" key="6">
    <source>
        <dbReference type="Proteomes" id="UP001434883"/>
    </source>
</evidence>
<name>A0ABV0QXS1_9TELE</name>
<sequence>MTSQAEPLCHFCTKPPEDSVTIQIGPSCYDVNSHMVLFAFSNAHFCLTGIGISNGDRWRQLRRFSLTTLRDFGMGRKGMEEWIQEESKHLRARIRKLKYILFHLSNLLFFCQEKDNPSTEFHYDNLFATVMNLFIAGTETTSSTIRYALSVLIKHKNIQGMETDEFL</sequence>
<proteinExistence type="inferred from homology"/>
<protein>
    <submittedName>
        <fullName evidence="5">Uncharacterized protein</fullName>
    </submittedName>
</protein>
<comment type="cofactor">
    <cofactor evidence="1">
        <name>heme</name>
        <dbReference type="ChEBI" id="CHEBI:30413"/>
    </cofactor>
</comment>
<dbReference type="PRINTS" id="PR00463">
    <property type="entry name" value="EP450I"/>
</dbReference>
<dbReference type="InterPro" id="IPR001128">
    <property type="entry name" value="Cyt_P450"/>
</dbReference>
<keyword evidence="3" id="KW-0479">Metal-binding</keyword>
<dbReference type="EMBL" id="JAHRIN010026270">
    <property type="protein sequence ID" value="MEQ2200606.1"/>
    <property type="molecule type" value="Genomic_DNA"/>
</dbReference>
<dbReference type="Gene3D" id="1.10.630.10">
    <property type="entry name" value="Cytochrome P450"/>
    <property type="match status" value="2"/>
</dbReference>
<organism evidence="5 6">
    <name type="scientific">Xenoophorus captivus</name>
    <dbReference type="NCBI Taxonomy" id="1517983"/>
    <lineage>
        <taxon>Eukaryota</taxon>
        <taxon>Metazoa</taxon>
        <taxon>Chordata</taxon>
        <taxon>Craniata</taxon>
        <taxon>Vertebrata</taxon>
        <taxon>Euteleostomi</taxon>
        <taxon>Actinopterygii</taxon>
        <taxon>Neopterygii</taxon>
        <taxon>Teleostei</taxon>
        <taxon>Neoteleostei</taxon>
        <taxon>Acanthomorphata</taxon>
        <taxon>Ovalentaria</taxon>
        <taxon>Atherinomorphae</taxon>
        <taxon>Cyprinodontiformes</taxon>
        <taxon>Goodeidae</taxon>
        <taxon>Xenoophorus</taxon>
    </lineage>
</organism>
<evidence type="ECO:0000313" key="5">
    <source>
        <dbReference type="EMBL" id="MEQ2200606.1"/>
    </source>
</evidence>
<dbReference type="PANTHER" id="PTHR24300:SF153">
    <property type="entry name" value="CYTOCHROME P450 2G1-LIKE-RELATED"/>
    <property type="match status" value="1"/>
</dbReference>
<evidence type="ECO:0000256" key="1">
    <source>
        <dbReference type="ARBA" id="ARBA00001971"/>
    </source>
</evidence>
<comment type="similarity">
    <text evidence="2">Belongs to the cytochrome P450 family.</text>
</comment>
<dbReference type="SUPFAM" id="SSF48264">
    <property type="entry name" value="Cytochrome P450"/>
    <property type="match status" value="1"/>
</dbReference>
<accession>A0ABV0QXS1</accession>
<reference evidence="5 6" key="1">
    <citation type="submission" date="2021-06" db="EMBL/GenBank/DDBJ databases">
        <authorList>
            <person name="Palmer J.M."/>
        </authorList>
    </citation>
    <scope>NUCLEOTIDE SEQUENCE [LARGE SCALE GENOMIC DNA]</scope>
    <source>
        <strain evidence="5 6">XC_2019</strain>
        <tissue evidence="5">Muscle</tissue>
    </source>
</reference>
<evidence type="ECO:0000256" key="4">
    <source>
        <dbReference type="ARBA" id="ARBA00023004"/>
    </source>
</evidence>
<keyword evidence="6" id="KW-1185">Reference proteome</keyword>